<sequence>MFFSWTWTFTTRSFSTFDNFLLFLYIAQCFANSWTAATNWFNFFLLLFYYFLCPLCILQLRWKTIWYLLCLLTFVSFQTFHLTFSVVFLVRGWVL</sequence>
<protein>
    <submittedName>
        <fullName evidence="2">Uncharacterized protein</fullName>
    </submittedName>
</protein>
<feature type="transmembrane region" description="Helical" evidence="1">
    <location>
        <begin position="65"/>
        <end position="90"/>
    </location>
</feature>
<evidence type="ECO:0000313" key="2">
    <source>
        <dbReference type="EMBL" id="JAW14986.1"/>
    </source>
</evidence>
<keyword evidence="1" id="KW-0472">Membrane</keyword>
<keyword evidence="1" id="KW-0812">Transmembrane</keyword>
<feature type="transmembrane region" description="Helical" evidence="1">
    <location>
        <begin position="41"/>
        <end position="58"/>
    </location>
</feature>
<dbReference type="AlphaFoldDB" id="A0A224XR51"/>
<dbReference type="EMBL" id="GFTR01001440">
    <property type="protein sequence ID" value="JAW14986.1"/>
    <property type="molecule type" value="Transcribed_RNA"/>
</dbReference>
<proteinExistence type="predicted"/>
<organism evidence="2">
    <name type="scientific">Panstrongylus lignarius</name>
    <dbReference type="NCBI Taxonomy" id="156445"/>
    <lineage>
        <taxon>Eukaryota</taxon>
        <taxon>Metazoa</taxon>
        <taxon>Ecdysozoa</taxon>
        <taxon>Arthropoda</taxon>
        <taxon>Hexapoda</taxon>
        <taxon>Insecta</taxon>
        <taxon>Pterygota</taxon>
        <taxon>Neoptera</taxon>
        <taxon>Paraneoptera</taxon>
        <taxon>Hemiptera</taxon>
        <taxon>Heteroptera</taxon>
        <taxon>Panheteroptera</taxon>
        <taxon>Cimicomorpha</taxon>
        <taxon>Reduviidae</taxon>
        <taxon>Triatominae</taxon>
        <taxon>Panstrongylus</taxon>
    </lineage>
</organism>
<name>A0A224XR51_9HEMI</name>
<reference evidence="2" key="1">
    <citation type="journal article" date="2018" name="PLoS Negl. Trop. Dis.">
        <title>An insight into the salivary gland and fat body transcriptome of Panstrongylus lignarius (Hemiptera: Heteroptera), the main vector of Chagas disease in Peru.</title>
        <authorList>
            <person name="Nevoa J.C."/>
            <person name="Mendes M.T."/>
            <person name="da Silva M.V."/>
            <person name="Soares S.C."/>
            <person name="Oliveira C.J.F."/>
            <person name="Ribeiro J.M.C."/>
        </authorList>
    </citation>
    <scope>NUCLEOTIDE SEQUENCE</scope>
</reference>
<evidence type="ECO:0000256" key="1">
    <source>
        <dbReference type="SAM" id="Phobius"/>
    </source>
</evidence>
<keyword evidence="1" id="KW-1133">Transmembrane helix</keyword>
<accession>A0A224XR51</accession>